<keyword evidence="2" id="KW-1185">Reference proteome</keyword>
<protein>
    <submittedName>
        <fullName evidence="1">Uncharacterized protein</fullName>
    </submittedName>
</protein>
<sequence length="113" mass="12952">MQVVRVNEKAELDDTKLSSATKIVVSKILKYGYQSKTRFGPKSSKLMFVLEQTPIPYQVVDDDIVEGMENLSVAIVGEEEEINLSKLIICNVEPRDVLQNWTISLFLFRQESW</sequence>
<organism evidence="1 2">
    <name type="scientific">Solanum commersonii</name>
    <name type="common">Commerson's wild potato</name>
    <name type="synonym">Commerson's nightshade</name>
    <dbReference type="NCBI Taxonomy" id="4109"/>
    <lineage>
        <taxon>Eukaryota</taxon>
        <taxon>Viridiplantae</taxon>
        <taxon>Streptophyta</taxon>
        <taxon>Embryophyta</taxon>
        <taxon>Tracheophyta</taxon>
        <taxon>Spermatophyta</taxon>
        <taxon>Magnoliopsida</taxon>
        <taxon>eudicotyledons</taxon>
        <taxon>Gunneridae</taxon>
        <taxon>Pentapetalae</taxon>
        <taxon>asterids</taxon>
        <taxon>lamiids</taxon>
        <taxon>Solanales</taxon>
        <taxon>Solanaceae</taxon>
        <taxon>Solanoideae</taxon>
        <taxon>Solaneae</taxon>
        <taxon>Solanum</taxon>
    </lineage>
</organism>
<dbReference type="EMBL" id="JACXVP010000007">
    <property type="protein sequence ID" value="KAG5595387.1"/>
    <property type="molecule type" value="Genomic_DNA"/>
</dbReference>
<proteinExistence type="predicted"/>
<evidence type="ECO:0000313" key="1">
    <source>
        <dbReference type="EMBL" id="KAG5595387.1"/>
    </source>
</evidence>
<name>A0A9J5Y420_SOLCO</name>
<dbReference type="AlphaFoldDB" id="A0A9J5Y420"/>
<accession>A0A9J5Y420</accession>
<dbReference type="OrthoDB" id="1283000at2759"/>
<dbReference type="Proteomes" id="UP000824120">
    <property type="component" value="Chromosome 7"/>
</dbReference>
<comment type="caution">
    <text evidence="1">The sequence shown here is derived from an EMBL/GenBank/DDBJ whole genome shotgun (WGS) entry which is preliminary data.</text>
</comment>
<evidence type="ECO:0000313" key="2">
    <source>
        <dbReference type="Proteomes" id="UP000824120"/>
    </source>
</evidence>
<reference evidence="1 2" key="1">
    <citation type="submission" date="2020-09" db="EMBL/GenBank/DDBJ databases">
        <title>De no assembly of potato wild relative species, Solanum commersonii.</title>
        <authorList>
            <person name="Cho K."/>
        </authorList>
    </citation>
    <scope>NUCLEOTIDE SEQUENCE [LARGE SCALE GENOMIC DNA]</scope>
    <source>
        <strain evidence="1">LZ3.2</strain>
        <tissue evidence="1">Leaf</tissue>
    </source>
</reference>
<gene>
    <name evidence="1" type="ORF">H5410_036619</name>
</gene>